<gene>
    <name evidence="2" type="ORF">H9632_17815</name>
</gene>
<keyword evidence="3" id="KW-1185">Reference proteome</keyword>
<dbReference type="InterPro" id="IPR021359">
    <property type="entry name" value="DUF2812"/>
</dbReference>
<evidence type="ECO:0000256" key="1">
    <source>
        <dbReference type="SAM" id="Phobius"/>
    </source>
</evidence>
<dbReference type="RefSeq" id="WP_191705405.1">
    <property type="nucleotide sequence ID" value="NZ_JACSPW010000027.1"/>
</dbReference>
<keyword evidence="1" id="KW-1133">Transmembrane helix</keyword>
<sequence>MAITRTLSKRFNSFEAEEQWLNELAQSGWRLVDYDKKEIGENYYIFKVDLDAVNMRYKIDFRSLKDKEEFDDYKKLFHEAGWELIAKNHYYMKHIFISIEGKDIFSDQLSLIDRERRFRNIMSFYVIGFAAAVIGAYIATFYFDYDWLNALIIMGIPVVIWYSYGLYKFHKKVRQLQHGR</sequence>
<proteinExistence type="predicted"/>
<dbReference type="EMBL" id="JACSPW010000027">
    <property type="protein sequence ID" value="MBD8034920.1"/>
    <property type="molecule type" value="Genomic_DNA"/>
</dbReference>
<dbReference type="Pfam" id="PF11193">
    <property type="entry name" value="DUF2812"/>
    <property type="match status" value="1"/>
</dbReference>
<feature type="transmembrane region" description="Helical" evidence="1">
    <location>
        <begin position="149"/>
        <end position="167"/>
    </location>
</feature>
<reference evidence="2 3" key="1">
    <citation type="submission" date="2020-08" db="EMBL/GenBank/DDBJ databases">
        <title>A Genomic Blueprint of the Chicken Gut Microbiome.</title>
        <authorList>
            <person name="Gilroy R."/>
            <person name="Ravi A."/>
            <person name="Getino M."/>
            <person name="Pursley I."/>
            <person name="Horton D.L."/>
            <person name="Alikhan N.-F."/>
            <person name="Baker D."/>
            <person name="Gharbi K."/>
            <person name="Hall N."/>
            <person name="Watson M."/>
            <person name="Adriaenssens E.M."/>
            <person name="Foster-Nyarko E."/>
            <person name="Jarju S."/>
            <person name="Secka A."/>
            <person name="Antonio M."/>
            <person name="Oren A."/>
            <person name="Chaudhuri R."/>
            <person name="La Ragione R.M."/>
            <person name="Hildebrand F."/>
            <person name="Pallen M.J."/>
        </authorList>
    </citation>
    <scope>NUCLEOTIDE SEQUENCE [LARGE SCALE GENOMIC DNA]</scope>
    <source>
        <strain evidence="2 3">Sa1YVA6</strain>
    </source>
</reference>
<name>A0ABR8XSI9_9BACL</name>
<keyword evidence="1" id="KW-0472">Membrane</keyword>
<comment type="caution">
    <text evidence="2">The sequence shown here is derived from an EMBL/GenBank/DDBJ whole genome shotgun (WGS) entry which is preliminary data.</text>
</comment>
<feature type="transmembrane region" description="Helical" evidence="1">
    <location>
        <begin position="124"/>
        <end position="143"/>
    </location>
</feature>
<evidence type="ECO:0000313" key="2">
    <source>
        <dbReference type="EMBL" id="MBD8034920.1"/>
    </source>
</evidence>
<protein>
    <submittedName>
        <fullName evidence="2">DUF2812 domain-containing protein</fullName>
    </submittedName>
</protein>
<evidence type="ECO:0000313" key="3">
    <source>
        <dbReference type="Proteomes" id="UP000600565"/>
    </source>
</evidence>
<dbReference type="Proteomes" id="UP000600565">
    <property type="component" value="Unassembled WGS sequence"/>
</dbReference>
<organism evidence="2 3">
    <name type="scientific">Solibacillus merdavium</name>
    <dbReference type="NCBI Taxonomy" id="2762218"/>
    <lineage>
        <taxon>Bacteria</taxon>
        <taxon>Bacillati</taxon>
        <taxon>Bacillota</taxon>
        <taxon>Bacilli</taxon>
        <taxon>Bacillales</taxon>
        <taxon>Caryophanaceae</taxon>
        <taxon>Solibacillus</taxon>
    </lineage>
</organism>
<accession>A0ABR8XSI9</accession>
<keyword evidence="1" id="KW-0812">Transmembrane</keyword>